<name>A0A9D5M016_9FIRM</name>
<dbReference type="SMART" id="SM00342">
    <property type="entry name" value="HTH_ARAC"/>
    <property type="match status" value="1"/>
</dbReference>
<dbReference type="PANTHER" id="PTHR43280">
    <property type="entry name" value="ARAC-FAMILY TRANSCRIPTIONAL REGULATOR"/>
    <property type="match status" value="1"/>
</dbReference>
<evidence type="ECO:0000259" key="4">
    <source>
        <dbReference type="PROSITE" id="PS01124"/>
    </source>
</evidence>
<dbReference type="GO" id="GO:0043565">
    <property type="term" value="F:sequence-specific DNA binding"/>
    <property type="evidence" value="ECO:0007669"/>
    <property type="project" value="InterPro"/>
</dbReference>
<evidence type="ECO:0000256" key="1">
    <source>
        <dbReference type="ARBA" id="ARBA00023015"/>
    </source>
</evidence>
<comment type="caution">
    <text evidence="5">The sequence shown here is derived from an EMBL/GenBank/DDBJ whole genome shotgun (WGS) entry which is preliminary data.</text>
</comment>
<evidence type="ECO:0000256" key="3">
    <source>
        <dbReference type="ARBA" id="ARBA00023163"/>
    </source>
</evidence>
<dbReference type="Proteomes" id="UP000806542">
    <property type="component" value="Unassembled WGS sequence"/>
</dbReference>
<dbReference type="AlphaFoldDB" id="A0A9D5M016"/>
<dbReference type="Pfam" id="PF12833">
    <property type="entry name" value="HTH_18"/>
    <property type="match status" value="1"/>
</dbReference>
<dbReference type="EMBL" id="JADCKB010000011">
    <property type="protein sequence ID" value="MBE5040147.1"/>
    <property type="molecule type" value="Genomic_DNA"/>
</dbReference>
<reference evidence="5" key="1">
    <citation type="submission" date="2020-10" db="EMBL/GenBank/DDBJ databases">
        <title>ChiBAC.</title>
        <authorList>
            <person name="Zenner C."/>
            <person name="Hitch T.C.A."/>
            <person name="Clavel T."/>
        </authorList>
    </citation>
    <scope>NUCLEOTIDE SEQUENCE</scope>
    <source>
        <strain evidence="5">DSM 107454</strain>
    </source>
</reference>
<keyword evidence="3" id="KW-0804">Transcription</keyword>
<keyword evidence="2" id="KW-0238">DNA-binding</keyword>
<dbReference type="PROSITE" id="PS01124">
    <property type="entry name" value="HTH_ARAC_FAMILY_2"/>
    <property type="match status" value="1"/>
</dbReference>
<dbReference type="RefSeq" id="WP_226392693.1">
    <property type="nucleotide sequence ID" value="NZ_JADCKB010000011.1"/>
</dbReference>
<dbReference type="Gene3D" id="1.10.10.60">
    <property type="entry name" value="Homeodomain-like"/>
    <property type="match status" value="2"/>
</dbReference>
<keyword evidence="6" id="KW-1185">Reference proteome</keyword>
<gene>
    <name evidence="5" type="ORF">INF28_06695</name>
</gene>
<accession>A0A9D5M016</accession>
<evidence type="ECO:0000313" key="6">
    <source>
        <dbReference type="Proteomes" id="UP000806542"/>
    </source>
</evidence>
<organism evidence="5 6">
    <name type="scientific">Ructibacterium gallinarum</name>
    <dbReference type="NCBI Taxonomy" id="2779355"/>
    <lineage>
        <taxon>Bacteria</taxon>
        <taxon>Bacillati</taxon>
        <taxon>Bacillota</taxon>
        <taxon>Clostridia</taxon>
        <taxon>Eubacteriales</taxon>
        <taxon>Oscillospiraceae</taxon>
        <taxon>Ructibacterium</taxon>
    </lineage>
</organism>
<dbReference type="SUPFAM" id="SSF46689">
    <property type="entry name" value="Homeodomain-like"/>
    <property type="match status" value="2"/>
</dbReference>
<dbReference type="InterPro" id="IPR018060">
    <property type="entry name" value="HTH_AraC"/>
</dbReference>
<keyword evidence="1" id="KW-0805">Transcription regulation</keyword>
<dbReference type="GO" id="GO:0003700">
    <property type="term" value="F:DNA-binding transcription factor activity"/>
    <property type="evidence" value="ECO:0007669"/>
    <property type="project" value="InterPro"/>
</dbReference>
<proteinExistence type="predicted"/>
<sequence>MRRWGKLEPARQESGRKEKVQKMVRYINTHYMEDITLLKLSDQFYMSSTYLSRTFRKVMGMTYSEYLIRVRIRQDIHLLNHTKMRVTEIVQKTGFHSDNHFCKMFLQITGALL</sequence>
<evidence type="ECO:0000313" key="5">
    <source>
        <dbReference type="EMBL" id="MBE5040147.1"/>
    </source>
</evidence>
<dbReference type="PANTHER" id="PTHR43280:SF28">
    <property type="entry name" value="HTH-TYPE TRANSCRIPTIONAL ACTIVATOR RHAS"/>
    <property type="match status" value="1"/>
</dbReference>
<dbReference type="InterPro" id="IPR009057">
    <property type="entry name" value="Homeodomain-like_sf"/>
</dbReference>
<evidence type="ECO:0000256" key="2">
    <source>
        <dbReference type="ARBA" id="ARBA00023125"/>
    </source>
</evidence>
<protein>
    <submittedName>
        <fullName evidence="5">Helix-turn-helix transcriptional regulator</fullName>
    </submittedName>
</protein>
<feature type="domain" description="HTH araC/xylS-type" evidence="4">
    <location>
        <begin position="21"/>
        <end position="113"/>
    </location>
</feature>